<dbReference type="EMBL" id="SNRW01043610">
    <property type="protein sequence ID" value="KAA6327218.1"/>
    <property type="molecule type" value="Genomic_DNA"/>
</dbReference>
<protein>
    <recommendedName>
        <fullName evidence="3">Right handed beta helix domain-containing protein</fullName>
    </recommendedName>
</protein>
<evidence type="ECO:0000313" key="1">
    <source>
        <dbReference type="EMBL" id="KAA6327218.1"/>
    </source>
</evidence>
<gene>
    <name evidence="1" type="ORF">EZS28_053841</name>
</gene>
<organism evidence="1 2">
    <name type="scientific">Streblomastix strix</name>
    <dbReference type="NCBI Taxonomy" id="222440"/>
    <lineage>
        <taxon>Eukaryota</taxon>
        <taxon>Metamonada</taxon>
        <taxon>Preaxostyla</taxon>
        <taxon>Oxymonadida</taxon>
        <taxon>Streblomastigidae</taxon>
        <taxon>Streblomastix</taxon>
    </lineage>
</organism>
<proteinExistence type="predicted"/>
<dbReference type="SUPFAM" id="SSF51126">
    <property type="entry name" value="Pectin lyase-like"/>
    <property type="match status" value="1"/>
</dbReference>
<evidence type="ECO:0008006" key="3">
    <source>
        <dbReference type="Google" id="ProtNLM"/>
    </source>
</evidence>
<name>A0A5J4R0Y8_9EUKA</name>
<sequence length="248" mass="27355">NNAEIQIYKRDDNYREFGKQGWISAFDGLQLEIYSIDIITDSSTLYIPVIYVKGDKSSILLESMKFSDISLLASLLSNGKGIIHLQMDDSQFKVSNCTFQNIDIVGSEGNAIRIAQGGEKGNSVEINSCKFIDIVTNVDESGIGGSALYIQSGKGDNIIINQGTQFTQCICNGGDGGAIYAKIEQNSSLEISGGVIFELRIIHLQMNNAEIQIYKRDDNYREFGKQGWISAFDGLQLEIYSIDIITDS</sequence>
<accession>A0A5J4R0Y8</accession>
<feature type="non-terminal residue" evidence="1">
    <location>
        <position position="1"/>
    </location>
</feature>
<reference evidence="1 2" key="1">
    <citation type="submission" date="2019-03" db="EMBL/GenBank/DDBJ databases">
        <title>Single cell metagenomics reveals metabolic interactions within the superorganism composed of flagellate Streblomastix strix and complex community of Bacteroidetes bacteria on its surface.</title>
        <authorList>
            <person name="Treitli S.C."/>
            <person name="Kolisko M."/>
            <person name="Husnik F."/>
            <person name="Keeling P."/>
            <person name="Hampl V."/>
        </authorList>
    </citation>
    <scope>NUCLEOTIDE SEQUENCE [LARGE SCALE GENOMIC DNA]</scope>
    <source>
        <strain evidence="1">ST1C</strain>
    </source>
</reference>
<dbReference type="AlphaFoldDB" id="A0A5J4R0Y8"/>
<comment type="caution">
    <text evidence="1">The sequence shown here is derived from an EMBL/GenBank/DDBJ whole genome shotgun (WGS) entry which is preliminary data.</text>
</comment>
<feature type="non-terminal residue" evidence="1">
    <location>
        <position position="248"/>
    </location>
</feature>
<dbReference type="InterPro" id="IPR011050">
    <property type="entry name" value="Pectin_lyase_fold/virulence"/>
</dbReference>
<evidence type="ECO:0000313" key="2">
    <source>
        <dbReference type="Proteomes" id="UP000324800"/>
    </source>
</evidence>
<dbReference type="Proteomes" id="UP000324800">
    <property type="component" value="Unassembled WGS sequence"/>
</dbReference>